<evidence type="ECO:0000256" key="1">
    <source>
        <dbReference type="ARBA" id="ARBA00006754"/>
    </source>
</evidence>
<dbReference type="Pfam" id="PF17853">
    <property type="entry name" value="GGDEF_2"/>
    <property type="match status" value="1"/>
</dbReference>
<comment type="caution">
    <text evidence="4">The sequence shown here is derived from an EMBL/GenBank/DDBJ whole genome shotgun (WGS) entry which is preliminary data.</text>
</comment>
<evidence type="ECO:0000259" key="2">
    <source>
        <dbReference type="Pfam" id="PF13556"/>
    </source>
</evidence>
<dbReference type="Gene3D" id="1.10.10.2840">
    <property type="entry name" value="PucR C-terminal helix-turn-helix domain"/>
    <property type="match status" value="1"/>
</dbReference>
<accession>A0A4R5K7T5</accession>
<dbReference type="AlphaFoldDB" id="A0A4R5K7T5"/>
<feature type="domain" description="CdaR GGDEF-like" evidence="3">
    <location>
        <begin position="151"/>
        <end position="258"/>
    </location>
</feature>
<dbReference type="Pfam" id="PF13556">
    <property type="entry name" value="HTH_30"/>
    <property type="match status" value="1"/>
</dbReference>
<organism evidence="4 5">
    <name type="scientific">Arthrobacter terricola</name>
    <dbReference type="NCBI Taxonomy" id="2547396"/>
    <lineage>
        <taxon>Bacteria</taxon>
        <taxon>Bacillati</taxon>
        <taxon>Actinomycetota</taxon>
        <taxon>Actinomycetes</taxon>
        <taxon>Micrococcales</taxon>
        <taxon>Micrococcaceae</taxon>
        <taxon>Arthrobacter</taxon>
    </lineage>
</organism>
<proteinExistence type="inferred from homology"/>
<evidence type="ECO:0000313" key="4">
    <source>
        <dbReference type="EMBL" id="TDF91173.1"/>
    </source>
</evidence>
<feature type="domain" description="PucR C-terminal helix-turn-helix" evidence="2">
    <location>
        <begin position="309"/>
        <end position="364"/>
    </location>
</feature>
<dbReference type="PANTHER" id="PTHR33744">
    <property type="entry name" value="CARBOHYDRATE DIACID REGULATOR"/>
    <property type="match status" value="1"/>
</dbReference>
<evidence type="ECO:0000313" key="5">
    <source>
        <dbReference type="Proteomes" id="UP000295511"/>
    </source>
</evidence>
<name>A0A4R5K7T5_9MICC</name>
<dbReference type="InterPro" id="IPR041522">
    <property type="entry name" value="CdaR_GGDEF"/>
</dbReference>
<evidence type="ECO:0000259" key="3">
    <source>
        <dbReference type="Pfam" id="PF17853"/>
    </source>
</evidence>
<protein>
    <recommendedName>
        <fullName evidence="6">PucR C-terminal helix-turn-helix domain-containing protein</fullName>
    </recommendedName>
</protein>
<keyword evidence="5" id="KW-1185">Reference proteome</keyword>
<dbReference type="Proteomes" id="UP000295511">
    <property type="component" value="Unassembled WGS sequence"/>
</dbReference>
<dbReference type="PANTHER" id="PTHR33744:SF15">
    <property type="entry name" value="CARBOHYDRATE DIACID REGULATOR"/>
    <property type="match status" value="1"/>
</dbReference>
<reference evidence="4 5" key="1">
    <citation type="submission" date="2019-03" db="EMBL/GenBank/DDBJ databases">
        <title>Whole genome sequence of Arthrobacter sp JH1-1.</title>
        <authorList>
            <person name="Trinh H.N."/>
        </authorList>
    </citation>
    <scope>NUCLEOTIDE SEQUENCE [LARGE SCALE GENOMIC DNA]</scope>
    <source>
        <strain evidence="4 5">JH1-1</strain>
    </source>
</reference>
<gene>
    <name evidence="4" type="ORF">E1809_21420</name>
</gene>
<dbReference type="EMBL" id="SMRU01000032">
    <property type="protein sequence ID" value="TDF91173.1"/>
    <property type="molecule type" value="Genomic_DNA"/>
</dbReference>
<evidence type="ECO:0008006" key="6">
    <source>
        <dbReference type="Google" id="ProtNLM"/>
    </source>
</evidence>
<dbReference type="InterPro" id="IPR042070">
    <property type="entry name" value="PucR_C-HTH_sf"/>
</dbReference>
<dbReference type="InterPro" id="IPR051448">
    <property type="entry name" value="CdaR-like_regulators"/>
</dbReference>
<dbReference type="OrthoDB" id="2973014at2"/>
<comment type="similarity">
    <text evidence="1">Belongs to the CdaR family.</text>
</comment>
<sequence>MIPVMTAADSNFADHRALADALTAERPLHALVRALHRISSAPVAVIDLRGGVLVSVPERAEWEAEELVAVSPPADSPVAGCILRSVELEGEPVAVLAMRGQSAPAELLSFAATLAGIELSRRHAILSGRRELLGQVLEDVIAGYLGEREGARRLLDHGLDVSKPHEVVVGSAEGSPRRLRSYPWNLHTLLTQQNDPHLRTIVDERLVLIVPEKAGLFVAKLCHEHLASFGSNARVGVSKPRLGVRGLRLGYFEARNALSEGYGVHVHRTQDLPTALLIASLEAGAPLGDLSAEALAPLLEYDQKNDTSLVDSLRCYLGKDGDMSATAAELFVHRNTLRNRLRLVEELTGRDVSLPSNYAHFWLATSGLDLSTGANLSSLFERGTAQDV</sequence>
<dbReference type="InterPro" id="IPR025736">
    <property type="entry name" value="PucR_C-HTH_dom"/>
</dbReference>